<gene>
    <name evidence="2" type="ORF">SAMN05660909_00030</name>
</gene>
<dbReference type="EMBL" id="FNRL01000001">
    <property type="protein sequence ID" value="SDZ89866.1"/>
    <property type="molecule type" value="Genomic_DNA"/>
</dbReference>
<protein>
    <submittedName>
        <fullName evidence="2">Uncharacterized protein</fullName>
    </submittedName>
</protein>
<dbReference type="STRING" id="408074.SAMN05660909_00030"/>
<organism evidence="2 3">
    <name type="scientific">Chitinophaga terrae</name>
    <name type="common">ex Kim and Jung 2007</name>
    <dbReference type="NCBI Taxonomy" id="408074"/>
    <lineage>
        <taxon>Bacteria</taxon>
        <taxon>Pseudomonadati</taxon>
        <taxon>Bacteroidota</taxon>
        <taxon>Chitinophagia</taxon>
        <taxon>Chitinophagales</taxon>
        <taxon>Chitinophagaceae</taxon>
        <taxon>Chitinophaga</taxon>
    </lineage>
</organism>
<evidence type="ECO:0000256" key="1">
    <source>
        <dbReference type="SAM" id="SignalP"/>
    </source>
</evidence>
<proteinExistence type="predicted"/>
<dbReference type="AlphaFoldDB" id="A0A1H3WRT0"/>
<evidence type="ECO:0000313" key="3">
    <source>
        <dbReference type="Proteomes" id="UP000199656"/>
    </source>
</evidence>
<keyword evidence="1" id="KW-0732">Signal</keyword>
<accession>A0A1H3WRT0</accession>
<sequence length="294" mass="33484">MTRIKINCLPIYSLILFLCCFACRKEASLQPSPDMPDAFARHDNPANAADHQIYLYYKETGIAVLYNDTVTTAPLVTLQLWYHLTVIDSLVTYTKIKKDADILLGLDFIKQSVVPYLGAAMKPYAFFLADSLYTYDSPWRYNQVMLSSYRGLKAVALGFVPGIRNLDAAGKKAYQADIFKTILIPYLNANANLLTEFYKVSSVYYGKTANGTQFNGDYIPYRLKEEYGFLSDGTESEDYYSIGTQAQDLDRYLTEILNQTTAAFNDKYGQYPLVMRKYKVIMEVFKTLGFIKPE</sequence>
<evidence type="ECO:0000313" key="2">
    <source>
        <dbReference type="EMBL" id="SDZ89866.1"/>
    </source>
</evidence>
<reference evidence="3" key="1">
    <citation type="submission" date="2016-10" db="EMBL/GenBank/DDBJ databases">
        <authorList>
            <person name="Varghese N."/>
            <person name="Submissions S."/>
        </authorList>
    </citation>
    <scope>NUCLEOTIDE SEQUENCE [LARGE SCALE GENOMIC DNA]</scope>
    <source>
        <strain evidence="3">DSM 23920</strain>
    </source>
</reference>
<dbReference type="Proteomes" id="UP000199656">
    <property type="component" value="Unassembled WGS sequence"/>
</dbReference>
<keyword evidence="3" id="KW-1185">Reference proteome</keyword>
<feature type="signal peptide" evidence="1">
    <location>
        <begin position="1"/>
        <end position="22"/>
    </location>
</feature>
<dbReference type="RefSeq" id="WP_089757404.1">
    <property type="nucleotide sequence ID" value="NZ_BKAT01000020.1"/>
</dbReference>
<name>A0A1H3WRT0_9BACT</name>
<feature type="chain" id="PRO_5011490625" evidence="1">
    <location>
        <begin position="23"/>
        <end position="294"/>
    </location>
</feature>
<dbReference type="OrthoDB" id="680006at2"/>